<feature type="transmembrane region" description="Helical" evidence="1">
    <location>
        <begin position="71"/>
        <end position="92"/>
    </location>
</feature>
<comment type="caution">
    <text evidence="2">The sequence shown here is derived from an EMBL/GenBank/DDBJ whole genome shotgun (WGS) entry which is preliminary data.</text>
</comment>
<name>A0AAE3A4E9_9FIRM</name>
<feature type="transmembrane region" description="Helical" evidence="1">
    <location>
        <begin position="119"/>
        <end position="139"/>
    </location>
</feature>
<evidence type="ECO:0000313" key="3">
    <source>
        <dbReference type="Proteomes" id="UP001197795"/>
    </source>
</evidence>
<sequence>MYTLAAFFVLAAYVELYYILKSGKIIHWVLFAICSLGAAYTHYYALITVAFFYLTLLIMMFFQHKLIKPTVITSVMTIVGYLPWLTILISTFKRTAAGWWSTDILEFKNTLQSAFDRSWLLYTFFVIVLIYTLYQLKVLNFKYDKQKWKDKKDVFQIRVSRKRQILRLPLNLTPLL</sequence>
<evidence type="ECO:0000256" key="1">
    <source>
        <dbReference type="SAM" id="Phobius"/>
    </source>
</evidence>
<dbReference type="RefSeq" id="WP_227733394.1">
    <property type="nucleotide sequence ID" value="NZ_JAJEPV010000022.1"/>
</dbReference>
<evidence type="ECO:0000313" key="2">
    <source>
        <dbReference type="EMBL" id="MCC2119950.1"/>
    </source>
</evidence>
<organism evidence="2 3">
    <name type="scientific">Waltera acetigignens</name>
    <dbReference type="NCBI Taxonomy" id="2981769"/>
    <lineage>
        <taxon>Bacteria</taxon>
        <taxon>Bacillati</taxon>
        <taxon>Bacillota</taxon>
        <taxon>Clostridia</taxon>
        <taxon>Lachnospirales</taxon>
        <taxon>Lachnospiraceae</taxon>
        <taxon>Waltera</taxon>
    </lineage>
</organism>
<dbReference type="Proteomes" id="UP001197795">
    <property type="component" value="Unassembled WGS sequence"/>
</dbReference>
<feature type="transmembrane region" description="Helical" evidence="1">
    <location>
        <begin position="26"/>
        <end position="59"/>
    </location>
</feature>
<protein>
    <submittedName>
        <fullName evidence="2">Uncharacterized protein</fullName>
    </submittedName>
</protein>
<keyword evidence="1" id="KW-1133">Transmembrane helix</keyword>
<keyword evidence="3" id="KW-1185">Reference proteome</keyword>
<gene>
    <name evidence="2" type="ORF">LKD75_10175</name>
</gene>
<dbReference type="AlphaFoldDB" id="A0AAE3A4E9"/>
<reference evidence="2 3" key="1">
    <citation type="submission" date="2021-10" db="EMBL/GenBank/DDBJ databases">
        <title>Anaerobic single-cell dispensing facilitates the cultivation of human gut bacteria.</title>
        <authorList>
            <person name="Afrizal A."/>
        </authorList>
    </citation>
    <scope>NUCLEOTIDE SEQUENCE [LARGE SCALE GENOMIC DNA]</scope>
    <source>
        <strain evidence="2 3">CLA-AA-H273</strain>
    </source>
</reference>
<proteinExistence type="predicted"/>
<keyword evidence="1" id="KW-0472">Membrane</keyword>
<dbReference type="EMBL" id="JAJEPV010000022">
    <property type="protein sequence ID" value="MCC2119950.1"/>
    <property type="molecule type" value="Genomic_DNA"/>
</dbReference>
<accession>A0AAE3A4E9</accession>
<keyword evidence="1" id="KW-0812">Transmembrane</keyword>